<accession>A0ACC1KQU9</accession>
<keyword evidence="2" id="KW-1185">Reference proteome</keyword>
<feature type="non-terminal residue" evidence="1">
    <location>
        <position position="237"/>
    </location>
</feature>
<organism evidence="1 2">
    <name type="scientific">Coemansia furcata</name>
    <dbReference type="NCBI Taxonomy" id="417177"/>
    <lineage>
        <taxon>Eukaryota</taxon>
        <taxon>Fungi</taxon>
        <taxon>Fungi incertae sedis</taxon>
        <taxon>Zoopagomycota</taxon>
        <taxon>Kickxellomycotina</taxon>
        <taxon>Kickxellomycetes</taxon>
        <taxon>Kickxellales</taxon>
        <taxon>Kickxellaceae</taxon>
        <taxon>Coemansia</taxon>
    </lineage>
</organism>
<protein>
    <submittedName>
        <fullName evidence="1">Uncharacterized protein</fullName>
    </submittedName>
</protein>
<sequence>MSKAIHPMHQDGYALNVPGLEPTANAGHEEEPLVHFSASIDELRMENEDLRYQMQRIESSLAQQQSEIRGWMSRIEAAIQGNSNMSIRPRSVSPDVSTSAQYYPGAAAVPGQPPSTNLHHRYPAYPPQAPEHQQMYPTRQYVRPPQLPSQQPQRAYADSRYHQPTTVHRQSSEMVASHGGASHNEDGVYRGNGGSTAESQAAAAGQGHFSLQRTKPGMTQQQLARAQAQAQAQVHHS</sequence>
<reference evidence="1" key="1">
    <citation type="submission" date="2022-07" db="EMBL/GenBank/DDBJ databases">
        <title>Phylogenomic reconstructions and comparative analyses of Kickxellomycotina fungi.</title>
        <authorList>
            <person name="Reynolds N.K."/>
            <person name="Stajich J.E."/>
            <person name="Barry K."/>
            <person name="Grigoriev I.V."/>
            <person name="Crous P."/>
            <person name="Smith M.E."/>
        </authorList>
    </citation>
    <scope>NUCLEOTIDE SEQUENCE</scope>
    <source>
        <strain evidence="1">CBS 102833</strain>
    </source>
</reference>
<evidence type="ECO:0000313" key="2">
    <source>
        <dbReference type="Proteomes" id="UP001140096"/>
    </source>
</evidence>
<dbReference type="Proteomes" id="UP001140096">
    <property type="component" value="Unassembled WGS sequence"/>
</dbReference>
<evidence type="ECO:0000313" key="1">
    <source>
        <dbReference type="EMBL" id="KAJ2793736.1"/>
    </source>
</evidence>
<gene>
    <name evidence="1" type="ORF">H4S07_006963</name>
</gene>
<comment type="caution">
    <text evidence="1">The sequence shown here is derived from an EMBL/GenBank/DDBJ whole genome shotgun (WGS) entry which is preliminary data.</text>
</comment>
<name>A0ACC1KQU9_9FUNG</name>
<dbReference type="EMBL" id="JANBUP010004575">
    <property type="protein sequence ID" value="KAJ2793736.1"/>
    <property type="molecule type" value="Genomic_DNA"/>
</dbReference>
<proteinExistence type="predicted"/>